<feature type="region of interest" description="Disordered" evidence="1">
    <location>
        <begin position="138"/>
        <end position="236"/>
    </location>
</feature>
<comment type="caution">
    <text evidence="2">The sequence shown here is derived from an EMBL/GenBank/DDBJ whole genome shotgun (WGS) entry which is preliminary data.</text>
</comment>
<gene>
    <name evidence="2" type="ORF">P7K49_037690</name>
</gene>
<sequence length="236" mass="24496">MPRKQQPKPHNAEPRDSGNCKALRKRRTIQTEWGRGGIQHAGRTGVHRKQGEFWTRRGAAGMLRILGRPGRGAGVTSAHVVPVTKGQTLVVQNVSGFRGRRFRARLAGGGAELQPPGSPAWRHVGRGQAAAAIKRCGAAKPSGGTDGAEAWVSAARRTQAARRPGCSGGGTLGPDSGAGETRTEERGPDTLGKGAGDSVNAKSVGTEAGRGTHSPGLFADSIAAESPKTPQNRVSN</sequence>
<organism evidence="2 3">
    <name type="scientific">Saguinus oedipus</name>
    <name type="common">Cotton-top tamarin</name>
    <name type="synonym">Oedipomidas oedipus</name>
    <dbReference type="NCBI Taxonomy" id="9490"/>
    <lineage>
        <taxon>Eukaryota</taxon>
        <taxon>Metazoa</taxon>
        <taxon>Chordata</taxon>
        <taxon>Craniata</taxon>
        <taxon>Vertebrata</taxon>
        <taxon>Euteleostomi</taxon>
        <taxon>Mammalia</taxon>
        <taxon>Eutheria</taxon>
        <taxon>Euarchontoglires</taxon>
        <taxon>Primates</taxon>
        <taxon>Haplorrhini</taxon>
        <taxon>Platyrrhini</taxon>
        <taxon>Cebidae</taxon>
        <taxon>Callitrichinae</taxon>
        <taxon>Saguinus</taxon>
    </lineage>
</organism>
<keyword evidence="3" id="KW-1185">Reference proteome</keyword>
<protein>
    <submittedName>
        <fullName evidence="2">Uncharacterized protein</fullName>
    </submittedName>
</protein>
<evidence type="ECO:0000313" key="3">
    <source>
        <dbReference type="Proteomes" id="UP001266305"/>
    </source>
</evidence>
<name>A0ABQ9TIT5_SAGOE</name>
<evidence type="ECO:0000256" key="1">
    <source>
        <dbReference type="SAM" id="MobiDB-lite"/>
    </source>
</evidence>
<dbReference type="EMBL" id="JASSZA010000022">
    <property type="protein sequence ID" value="KAK2084657.1"/>
    <property type="molecule type" value="Genomic_DNA"/>
</dbReference>
<proteinExistence type="predicted"/>
<feature type="region of interest" description="Disordered" evidence="1">
    <location>
        <begin position="1"/>
        <end position="24"/>
    </location>
</feature>
<dbReference type="Proteomes" id="UP001266305">
    <property type="component" value="Unassembled WGS sequence"/>
</dbReference>
<accession>A0ABQ9TIT5</accession>
<reference evidence="2 3" key="1">
    <citation type="submission" date="2023-05" db="EMBL/GenBank/DDBJ databases">
        <title>B98-5 Cell Line De Novo Hybrid Assembly: An Optical Mapping Approach.</title>
        <authorList>
            <person name="Kananen K."/>
            <person name="Auerbach J.A."/>
            <person name="Kautto E."/>
            <person name="Blachly J.S."/>
        </authorList>
    </citation>
    <scope>NUCLEOTIDE SEQUENCE [LARGE SCALE GENOMIC DNA]</scope>
    <source>
        <strain evidence="2">B95-8</strain>
        <tissue evidence="2">Cell line</tissue>
    </source>
</reference>
<evidence type="ECO:0000313" key="2">
    <source>
        <dbReference type="EMBL" id="KAK2084657.1"/>
    </source>
</evidence>